<evidence type="ECO:0000256" key="2">
    <source>
        <dbReference type="HAMAP-Rule" id="MF_00758"/>
    </source>
</evidence>
<dbReference type="InterPro" id="IPR003774">
    <property type="entry name" value="AlgH-like"/>
</dbReference>
<evidence type="ECO:0000256" key="1">
    <source>
        <dbReference type="ARBA" id="ARBA00009600"/>
    </source>
</evidence>
<dbReference type="Gene3D" id="3.40.1740.10">
    <property type="entry name" value="VC0467-like"/>
    <property type="match status" value="1"/>
</dbReference>
<dbReference type="AlphaFoldDB" id="A0A1I6HXD5"/>
<sequence length="188" mass="20956">METLQSLQNHFLIAMPSMDDPYFARTVTYICEHNAEGAMGLIINQPVELSVEDLLEKLEIVIPEHGQRLDGPVFSGGPLARDRGFVLHSAEQSWRSSVKLSDDVVITTSKDILEAMGKGIMPSDYLLTLGYAGWEAGQLERELAENSWLTIPADKDILFHTPSKERWQKAVKKLGIQTWQLGPDVGHA</sequence>
<gene>
    <name evidence="3" type="ORF">SAMN04488070_2219</name>
</gene>
<dbReference type="EMBL" id="FOYU01000004">
    <property type="protein sequence ID" value="SFR59116.1"/>
    <property type="molecule type" value="Genomic_DNA"/>
</dbReference>
<comment type="similarity">
    <text evidence="1 2">Belongs to the UPF0301 (AlgH) family.</text>
</comment>
<protein>
    <recommendedName>
        <fullName evidence="2">UPF0301 protein SAMN04488070_2219</fullName>
    </recommendedName>
</protein>
<name>A0A1I6HXD5_9GAMM</name>
<dbReference type="SUPFAM" id="SSF143456">
    <property type="entry name" value="VC0467-like"/>
    <property type="match status" value="1"/>
</dbReference>
<accession>A0A1I6HXD5</accession>
<proteinExistence type="inferred from homology"/>
<dbReference type="HAMAP" id="MF_00758">
    <property type="entry name" value="UPF0301"/>
    <property type="match status" value="1"/>
</dbReference>
<keyword evidence="4" id="KW-1185">Reference proteome</keyword>
<dbReference type="Pfam" id="PF02622">
    <property type="entry name" value="DUF179"/>
    <property type="match status" value="1"/>
</dbReference>
<organism evidence="3 4">
    <name type="scientific">Pseudidiomarina maritima</name>
    <dbReference type="NCBI Taxonomy" id="519453"/>
    <lineage>
        <taxon>Bacteria</taxon>
        <taxon>Pseudomonadati</taxon>
        <taxon>Pseudomonadota</taxon>
        <taxon>Gammaproteobacteria</taxon>
        <taxon>Alteromonadales</taxon>
        <taxon>Idiomarinaceae</taxon>
        <taxon>Pseudidiomarina</taxon>
    </lineage>
</organism>
<dbReference type="RefSeq" id="WP_092858540.1">
    <property type="nucleotide sequence ID" value="NZ_FOYU01000004.1"/>
</dbReference>
<evidence type="ECO:0000313" key="3">
    <source>
        <dbReference type="EMBL" id="SFR59116.1"/>
    </source>
</evidence>
<evidence type="ECO:0000313" key="4">
    <source>
        <dbReference type="Proteomes" id="UP000199424"/>
    </source>
</evidence>
<dbReference type="PANTHER" id="PTHR30327:SF1">
    <property type="entry name" value="UPF0301 PROTEIN YQGE"/>
    <property type="match status" value="1"/>
</dbReference>
<dbReference type="NCBIfam" id="NF001266">
    <property type="entry name" value="PRK00228.1-1"/>
    <property type="match status" value="1"/>
</dbReference>
<reference evidence="4" key="1">
    <citation type="submission" date="2016-10" db="EMBL/GenBank/DDBJ databases">
        <authorList>
            <person name="Varghese N."/>
            <person name="Submissions S."/>
        </authorList>
    </citation>
    <scope>NUCLEOTIDE SEQUENCE [LARGE SCALE GENOMIC DNA]</scope>
    <source>
        <strain evidence="4">CGMCC 1.7285</strain>
    </source>
</reference>
<dbReference type="PANTHER" id="PTHR30327">
    <property type="entry name" value="UNCHARACTERIZED PROTEIN YQGE"/>
    <property type="match status" value="1"/>
</dbReference>
<dbReference type="Proteomes" id="UP000199424">
    <property type="component" value="Unassembled WGS sequence"/>
</dbReference>
<dbReference type="GO" id="GO:0005829">
    <property type="term" value="C:cytosol"/>
    <property type="evidence" value="ECO:0007669"/>
    <property type="project" value="TreeGrafter"/>
</dbReference>